<organism evidence="1 2">
    <name type="scientific">Orchesella dallaii</name>
    <dbReference type="NCBI Taxonomy" id="48710"/>
    <lineage>
        <taxon>Eukaryota</taxon>
        <taxon>Metazoa</taxon>
        <taxon>Ecdysozoa</taxon>
        <taxon>Arthropoda</taxon>
        <taxon>Hexapoda</taxon>
        <taxon>Collembola</taxon>
        <taxon>Entomobryomorpha</taxon>
        <taxon>Entomobryoidea</taxon>
        <taxon>Orchesellidae</taxon>
        <taxon>Orchesellinae</taxon>
        <taxon>Orchesella</taxon>
    </lineage>
</organism>
<evidence type="ECO:0000313" key="2">
    <source>
        <dbReference type="Proteomes" id="UP001642540"/>
    </source>
</evidence>
<reference evidence="1 2" key="1">
    <citation type="submission" date="2024-08" db="EMBL/GenBank/DDBJ databases">
        <authorList>
            <person name="Cucini C."/>
            <person name="Frati F."/>
        </authorList>
    </citation>
    <scope>NUCLEOTIDE SEQUENCE [LARGE SCALE GENOMIC DNA]</scope>
</reference>
<dbReference type="EMBL" id="CAXLJM020000068">
    <property type="protein sequence ID" value="CAL8124025.1"/>
    <property type="molecule type" value="Genomic_DNA"/>
</dbReference>
<accession>A0ABP1RD40</accession>
<keyword evidence="2" id="KW-1185">Reference proteome</keyword>
<proteinExistence type="predicted"/>
<comment type="caution">
    <text evidence="1">The sequence shown here is derived from an EMBL/GenBank/DDBJ whole genome shotgun (WGS) entry which is preliminary data.</text>
</comment>
<name>A0ABP1RD40_9HEXA</name>
<gene>
    <name evidence="1" type="ORF">ODALV1_LOCUS20425</name>
</gene>
<sequence>MDSENKKYPTNVKDCKKDFIQFVNYYNSHRDELCFTDAERDALEKLHAMWKESNKSSTLNFYFEMKEHHTILNGKLLGYREIPKNDLWCNYTDNFMSWRTYAMAQAHIAQRKQYGFP</sequence>
<dbReference type="Proteomes" id="UP001642540">
    <property type="component" value="Unassembled WGS sequence"/>
</dbReference>
<evidence type="ECO:0000313" key="1">
    <source>
        <dbReference type="EMBL" id="CAL8124025.1"/>
    </source>
</evidence>
<protein>
    <submittedName>
        <fullName evidence="1">Uncharacterized protein</fullName>
    </submittedName>
</protein>